<protein>
    <recommendedName>
        <fullName evidence="6">MmgE/PrpD family protein</fullName>
    </recommendedName>
</protein>
<evidence type="ECO:0000259" key="2">
    <source>
        <dbReference type="Pfam" id="PF03972"/>
    </source>
</evidence>
<dbReference type="Pfam" id="PF19305">
    <property type="entry name" value="MmgE_PrpD_C"/>
    <property type="match status" value="1"/>
</dbReference>
<dbReference type="GO" id="GO:0016829">
    <property type="term" value="F:lyase activity"/>
    <property type="evidence" value="ECO:0007669"/>
    <property type="project" value="InterPro"/>
</dbReference>
<name>A0AA38WYX6_9EURO</name>
<dbReference type="EMBL" id="JAPDRK010000021">
    <property type="protein sequence ID" value="KAJ9603716.1"/>
    <property type="molecule type" value="Genomic_DNA"/>
</dbReference>
<dbReference type="AlphaFoldDB" id="A0AA38WYX6"/>
<dbReference type="Pfam" id="PF03972">
    <property type="entry name" value="MmgE_PrpD_N"/>
    <property type="match status" value="1"/>
</dbReference>
<dbReference type="PANTHER" id="PTHR16943:SF8">
    <property type="entry name" value="2-METHYLCITRATE DEHYDRATASE"/>
    <property type="match status" value="1"/>
</dbReference>
<dbReference type="SUPFAM" id="SSF103378">
    <property type="entry name" value="2-methylcitrate dehydratase PrpD"/>
    <property type="match status" value="1"/>
</dbReference>
<reference evidence="4" key="1">
    <citation type="submission" date="2022-10" db="EMBL/GenBank/DDBJ databases">
        <title>Culturing micro-colonial fungi from biological soil crusts in the Mojave desert and describing Neophaeococcomyces mojavensis, and introducing the new genera and species Taxawa tesnikishii.</title>
        <authorList>
            <person name="Kurbessoian T."/>
            <person name="Stajich J.E."/>
        </authorList>
    </citation>
    <scope>NUCLEOTIDE SEQUENCE</scope>
    <source>
        <strain evidence="4">TK_41</strain>
    </source>
</reference>
<dbReference type="Gene3D" id="1.10.4100.10">
    <property type="entry name" value="2-methylcitrate dehydratase PrpD"/>
    <property type="match status" value="1"/>
</dbReference>
<dbReference type="InterPro" id="IPR045337">
    <property type="entry name" value="MmgE_PrpD_C"/>
</dbReference>
<dbReference type="Proteomes" id="UP001172673">
    <property type="component" value="Unassembled WGS sequence"/>
</dbReference>
<dbReference type="InterPro" id="IPR036148">
    <property type="entry name" value="MmgE/PrpD_sf"/>
</dbReference>
<gene>
    <name evidence="4" type="ORF">H2200_011902</name>
</gene>
<keyword evidence="5" id="KW-1185">Reference proteome</keyword>
<dbReference type="Gene3D" id="3.30.1330.120">
    <property type="entry name" value="2-methylcitrate dehydratase PrpD"/>
    <property type="match status" value="1"/>
</dbReference>
<dbReference type="InterPro" id="IPR045336">
    <property type="entry name" value="MmgE_PrpD_N"/>
</dbReference>
<dbReference type="InterPro" id="IPR042188">
    <property type="entry name" value="MmgE/PrpD_sf_2"/>
</dbReference>
<dbReference type="PANTHER" id="PTHR16943">
    <property type="entry name" value="2-METHYLCITRATE DEHYDRATASE-RELATED"/>
    <property type="match status" value="1"/>
</dbReference>
<comment type="similarity">
    <text evidence="1">Belongs to the PrpD family.</text>
</comment>
<evidence type="ECO:0000256" key="1">
    <source>
        <dbReference type="ARBA" id="ARBA00006174"/>
    </source>
</evidence>
<accession>A0AA38WYX6</accession>
<organism evidence="4 5">
    <name type="scientific">Cladophialophora chaetospira</name>
    <dbReference type="NCBI Taxonomy" id="386627"/>
    <lineage>
        <taxon>Eukaryota</taxon>
        <taxon>Fungi</taxon>
        <taxon>Dikarya</taxon>
        <taxon>Ascomycota</taxon>
        <taxon>Pezizomycotina</taxon>
        <taxon>Eurotiomycetes</taxon>
        <taxon>Chaetothyriomycetidae</taxon>
        <taxon>Chaetothyriales</taxon>
        <taxon>Herpotrichiellaceae</taxon>
        <taxon>Cladophialophora</taxon>
    </lineage>
</organism>
<comment type="caution">
    <text evidence="4">The sequence shown here is derived from an EMBL/GenBank/DDBJ whole genome shotgun (WGS) entry which is preliminary data.</text>
</comment>
<feature type="domain" description="MmgE/PrpD C-terminal" evidence="3">
    <location>
        <begin position="299"/>
        <end position="465"/>
    </location>
</feature>
<feature type="domain" description="MmgE/PrpD N-terminal" evidence="2">
    <location>
        <begin position="36"/>
        <end position="279"/>
    </location>
</feature>
<dbReference type="InterPro" id="IPR042183">
    <property type="entry name" value="MmgE/PrpD_sf_1"/>
</dbReference>
<evidence type="ECO:0000259" key="3">
    <source>
        <dbReference type="Pfam" id="PF19305"/>
    </source>
</evidence>
<sequence length="478" mass="51178">MGHENTNGHVAHQSESAKTAKLVDTSFEKTPVTKILSEFVADLTYESIEPKVVQNLKRLLLDLLGIGAYSGAKIESSEPFYRAILAFSGGATGNSTVLTKGRRLLPQHAALLNAAYGHTLDFDDTFAAGALHPGASVIAAALAQAEVSGASGKELLTALAAGYEVICRISRALGTGAYERGFHNTGTTGIFGAIAAIMKIKGAKASAIEAAFGLAGSKAAGSQQFLENGGWNKRLHPGFAAHDAFLCIAFVEQGVITATKALEGIFGFLKGYSSSPKIEGLVEGLGREWIHITTAIKPYPGCRMTHTGIDIAGKWRTARTSPIKSLRLSLSPHCWMIVGRPLPNKIHPQNIVDAQFSAYYQVALAWLDGSGTGWDVYNRIHDDDVSELLDRITVDAAEGLHGLAGRLEMQWQDGTIEVEAETDPIGEASNPFTDEQLRQKFKSLSVPAYGEQRTEQIADTIERLDQCSNVGELMALLA</sequence>
<evidence type="ECO:0000313" key="4">
    <source>
        <dbReference type="EMBL" id="KAJ9603716.1"/>
    </source>
</evidence>
<evidence type="ECO:0000313" key="5">
    <source>
        <dbReference type="Proteomes" id="UP001172673"/>
    </source>
</evidence>
<dbReference type="InterPro" id="IPR005656">
    <property type="entry name" value="MmgE_PrpD"/>
</dbReference>
<evidence type="ECO:0008006" key="6">
    <source>
        <dbReference type="Google" id="ProtNLM"/>
    </source>
</evidence>
<proteinExistence type="inferred from homology"/>